<dbReference type="GO" id="GO:0004022">
    <property type="term" value="F:alcohol dehydrogenase (NAD+) activity"/>
    <property type="evidence" value="ECO:0007669"/>
    <property type="project" value="UniProtKB-ARBA"/>
</dbReference>
<dbReference type="Gene3D" id="1.20.1090.10">
    <property type="entry name" value="Dehydroquinate synthase-like - alpha domain"/>
    <property type="match status" value="1"/>
</dbReference>
<dbReference type="InterPro" id="IPR039697">
    <property type="entry name" value="Alcohol_dehydrogenase_Fe"/>
</dbReference>
<evidence type="ECO:0000313" key="6">
    <source>
        <dbReference type="EMBL" id="EEG50964.1"/>
    </source>
</evidence>
<dbReference type="Gene3D" id="3.40.50.1970">
    <property type="match status" value="1"/>
</dbReference>
<protein>
    <submittedName>
        <fullName evidence="6">Uncharacterized protein</fullName>
    </submittedName>
</protein>
<dbReference type="GO" id="GO:0046872">
    <property type="term" value="F:metal ion binding"/>
    <property type="evidence" value="ECO:0007669"/>
    <property type="project" value="InterPro"/>
</dbReference>
<accession>C0CGQ8</accession>
<dbReference type="SUPFAM" id="SSF56796">
    <property type="entry name" value="Dehydroquinate synthase-like"/>
    <property type="match status" value="1"/>
</dbReference>
<dbReference type="CDD" id="cd08551">
    <property type="entry name" value="Fe-ADH"/>
    <property type="match status" value="1"/>
</dbReference>
<dbReference type="Pfam" id="PF25137">
    <property type="entry name" value="ADH_Fe_C"/>
    <property type="match status" value="1"/>
</dbReference>
<dbReference type="HOGENOM" id="CLU_007207_0_0_9"/>
<dbReference type="FunFam" id="1.20.1090.10:FF:000001">
    <property type="entry name" value="Aldehyde-alcohol dehydrogenase"/>
    <property type="match status" value="1"/>
</dbReference>
<evidence type="ECO:0000256" key="2">
    <source>
        <dbReference type="ARBA" id="ARBA00023002"/>
    </source>
</evidence>
<dbReference type="AlphaFoldDB" id="C0CGQ8"/>
<comment type="caution">
    <text evidence="6">The sequence shown here is derived from an EMBL/GenBank/DDBJ whole genome shotgun (WGS) entry which is preliminary data.</text>
</comment>
<dbReference type="InterPro" id="IPR018211">
    <property type="entry name" value="ADH_Fe_CS"/>
</dbReference>
<evidence type="ECO:0000256" key="1">
    <source>
        <dbReference type="ARBA" id="ARBA00007358"/>
    </source>
</evidence>
<keyword evidence="3" id="KW-0520">NAD</keyword>
<comment type="similarity">
    <text evidence="1">Belongs to the iron-containing alcohol dehydrogenase family.</text>
</comment>
<reference evidence="6 7" key="2">
    <citation type="submission" date="2009-02" db="EMBL/GenBank/DDBJ databases">
        <title>Draft genome sequence of Blautia hydrogenotrophica DSM 10507 (Ruminococcus hydrogenotrophicus DSM 10507).</title>
        <authorList>
            <person name="Sudarsanam P."/>
            <person name="Ley R."/>
            <person name="Guruge J."/>
            <person name="Turnbaugh P.J."/>
            <person name="Mahowald M."/>
            <person name="Liep D."/>
            <person name="Gordon J."/>
        </authorList>
    </citation>
    <scope>NUCLEOTIDE SEQUENCE [LARGE SCALE GENOMIC DNA]</scope>
    <source>
        <strain evidence="7">DSM 10507 / JCM 14656 / S5a33</strain>
    </source>
</reference>
<dbReference type="EMBL" id="ACBZ01000002">
    <property type="protein sequence ID" value="EEG50964.1"/>
    <property type="molecule type" value="Genomic_DNA"/>
</dbReference>
<dbReference type="InterPro" id="IPR001670">
    <property type="entry name" value="ADH_Fe/GldA"/>
</dbReference>
<proteinExistence type="inferred from homology"/>
<keyword evidence="7" id="KW-1185">Reference proteome</keyword>
<dbReference type="PATRIC" id="fig|476272.21.peg.3027"/>
<dbReference type="PROSITE" id="PS00913">
    <property type="entry name" value="ADH_IRON_1"/>
    <property type="match status" value="1"/>
</dbReference>
<evidence type="ECO:0000259" key="5">
    <source>
        <dbReference type="Pfam" id="PF25137"/>
    </source>
</evidence>
<organism evidence="6 7">
    <name type="scientific">Blautia hydrogenotrophica (strain DSM 10507 / JCM 14656 / S5a33)</name>
    <name type="common">Ruminococcus hydrogenotrophicus</name>
    <dbReference type="NCBI Taxonomy" id="476272"/>
    <lineage>
        <taxon>Bacteria</taxon>
        <taxon>Bacillati</taxon>
        <taxon>Bacillota</taxon>
        <taxon>Clostridia</taxon>
        <taxon>Lachnospirales</taxon>
        <taxon>Lachnospiraceae</taxon>
        <taxon>Blautia</taxon>
    </lineage>
</organism>
<name>C0CGQ8_BLAHS</name>
<dbReference type="InterPro" id="IPR056798">
    <property type="entry name" value="ADH_Fe_C"/>
</dbReference>
<sequence>MYCIEKETKNQKTYHNETIGGDKMNYQIKIPSCVCGGEGCVENIKDIIKKENAKKLIVFTDKGIRGAGLLDILTNTLDEIKAEYQIFDDLTAEPAYQDVERVIKEAEGCSGDLIVAIGGGSVMDAAKLCSVLKGASYTVRDLLKDPSLAKKQVKTVMIPTTCGTGSEATCNAIVAIPEEESKKGIVNDSMIPDYVLLDSQMIRKLPKAIVAATGVDALAHAVECYTSKKATPFSDTYAAASAKLIFKNIKEAYDNPENMEAKNNMLLGAFYGGVAITGSGTTAVHALSYPLGGKYHIAHGVSNAILFAHVMEYNKSACSERLAKLCDAVFPEEHEKTVDEKAEYMIGQIADIVKATNIPTDLNEFGVKMEDLDFLVDAGSKQTRLLVNNMKELSLDDIRNIYLKVLK</sequence>
<evidence type="ECO:0000259" key="4">
    <source>
        <dbReference type="Pfam" id="PF00465"/>
    </source>
</evidence>
<dbReference type="FunFam" id="3.40.50.1970:FF:000003">
    <property type="entry name" value="Alcohol dehydrogenase, iron-containing"/>
    <property type="match status" value="1"/>
</dbReference>
<reference evidence="6 7" key="1">
    <citation type="submission" date="2009-01" db="EMBL/GenBank/DDBJ databases">
        <authorList>
            <person name="Fulton L."/>
            <person name="Clifton S."/>
            <person name="Fulton B."/>
            <person name="Xu J."/>
            <person name="Minx P."/>
            <person name="Pepin K.H."/>
            <person name="Johnson M."/>
            <person name="Bhonagiri V."/>
            <person name="Nash W.E."/>
            <person name="Mardis E.R."/>
            <person name="Wilson R.K."/>
        </authorList>
    </citation>
    <scope>NUCLEOTIDE SEQUENCE [LARGE SCALE GENOMIC DNA]</scope>
    <source>
        <strain evidence="7">DSM 10507 / JCM 14656 / S5a33</strain>
    </source>
</reference>
<gene>
    <name evidence="6" type="ORF">RUMHYD_00021</name>
</gene>
<dbReference type="eggNOG" id="COG1454">
    <property type="taxonomic scope" value="Bacteria"/>
</dbReference>
<dbReference type="PANTHER" id="PTHR11496">
    <property type="entry name" value="ALCOHOL DEHYDROGENASE"/>
    <property type="match status" value="1"/>
</dbReference>
<dbReference type="Proteomes" id="UP000003100">
    <property type="component" value="Unassembled WGS sequence"/>
</dbReference>
<dbReference type="Pfam" id="PF00465">
    <property type="entry name" value="Fe-ADH"/>
    <property type="match status" value="1"/>
</dbReference>
<evidence type="ECO:0000256" key="3">
    <source>
        <dbReference type="ARBA" id="ARBA00023027"/>
    </source>
</evidence>
<feature type="domain" description="Fe-containing alcohol dehydrogenase-like C-terminal" evidence="5">
    <location>
        <begin position="211"/>
        <end position="404"/>
    </location>
</feature>
<feature type="domain" description="Alcohol dehydrogenase iron-type/glycerol dehydrogenase GldA" evidence="4">
    <location>
        <begin position="34"/>
        <end position="198"/>
    </location>
</feature>
<keyword evidence="2" id="KW-0560">Oxidoreductase</keyword>
<evidence type="ECO:0000313" key="7">
    <source>
        <dbReference type="Proteomes" id="UP000003100"/>
    </source>
</evidence>
<dbReference type="PANTHER" id="PTHR11496:SF102">
    <property type="entry name" value="ALCOHOL DEHYDROGENASE 4"/>
    <property type="match status" value="1"/>
</dbReference>